<evidence type="ECO:0000313" key="5">
    <source>
        <dbReference type="Proteomes" id="UP001497623"/>
    </source>
</evidence>
<comment type="caution">
    <text evidence="4">The sequence shown here is derived from an EMBL/GenBank/DDBJ whole genome shotgun (WGS) entry which is preliminary data.</text>
</comment>
<sequence>MFFTVTLCYKGSLYAENHTATCTCHDSLNGNPYAYESDSGCHNCINDSHCRFDEACVGHTCNDVCSSLCVGMAICTSQNHAAACTCRSSLVGNPYAHKVDSGCHNCVNDSHCPNDKHCRDNHCLDPCVDYYCNTTNNATCNVINHEPYCLCPGGYKQMELTNCEKRAGRGLDIAGWPHWWPYAAGAAAGALLIVVVVVLVLVYLKRKNKRIIEYETELNNLPEQGGRRGSAHDSENSLYSTINGAMPTENAQRRGSAHDSENSLYGTIVNRNVQRRGSAHNSENSLYEAVLQH</sequence>
<dbReference type="PANTHER" id="PTHR22963">
    <property type="entry name" value="ENDOGLIN-RELATED"/>
    <property type="match status" value="1"/>
</dbReference>
<keyword evidence="2" id="KW-0472">Membrane</keyword>
<gene>
    <name evidence="4" type="ORF">MNOR_LOCUS31575</name>
</gene>
<evidence type="ECO:0000313" key="4">
    <source>
        <dbReference type="EMBL" id="CAL4155880.1"/>
    </source>
</evidence>
<reference evidence="4 5" key="1">
    <citation type="submission" date="2024-05" db="EMBL/GenBank/DDBJ databases">
        <authorList>
            <person name="Wallberg A."/>
        </authorList>
    </citation>
    <scope>NUCLEOTIDE SEQUENCE [LARGE SCALE GENOMIC DNA]</scope>
</reference>
<feature type="transmembrane region" description="Helical" evidence="2">
    <location>
        <begin position="179"/>
        <end position="204"/>
    </location>
</feature>
<dbReference type="PROSITE" id="PS01186">
    <property type="entry name" value="EGF_2"/>
    <property type="match status" value="1"/>
</dbReference>
<name>A0AAV2S3A8_MEGNR</name>
<organism evidence="4 5">
    <name type="scientific">Meganyctiphanes norvegica</name>
    <name type="common">Northern krill</name>
    <name type="synonym">Thysanopoda norvegica</name>
    <dbReference type="NCBI Taxonomy" id="48144"/>
    <lineage>
        <taxon>Eukaryota</taxon>
        <taxon>Metazoa</taxon>
        <taxon>Ecdysozoa</taxon>
        <taxon>Arthropoda</taxon>
        <taxon>Crustacea</taxon>
        <taxon>Multicrustacea</taxon>
        <taxon>Malacostraca</taxon>
        <taxon>Eumalacostraca</taxon>
        <taxon>Eucarida</taxon>
        <taxon>Euphausiacea</taxon>
        <taxon>Euphausiidae</taxon>
        <taxon>Meganyctiphanes</taxon>
    </lineage>
</organism>
<dbReference type="Proteomes" id="UP001497623">
    <property type="component" value="Unassembled WGS sequence"/>
</dbReference>
<feature type="region of interest" description="Disordered" evidence="1">
    <location>
        <begin position="273"/>
        <end position="293"/>
    </location>
</feature>
<evidence type="ECO:0000256" key="1">
    <source>
        <dbReference type="SAM" id="MobiDB-lite"/>
    </source>
</evidence>
<feature type="domain" description="EGF-like" evidence="3">
    <location>
        <begin position="149"/>
        <end position="163"/>
    </location>
</feature>
<protein>
    <recommendedName>
        <fullName evidence="3">EGF-like domain-containing protein</fullName>
    </recommendedName>
</protein>
<dbReference type="AlphaFoldDB" id="A0AAV2S3A8"/>
<dbReference type="EMBL" id="CAXKWB010040951">
    <property type="protein sequence ID" value="CAL4155880.1"/>
    <property type="molecule type" value="Genomic_DNA"/>
</dbReference>
<keyword evidence="5" id="KW-1185">Reference proteome</keyword>
<accession>A0AAV2S3A8</accession>
<dbReference type="PANTHER" id="PTHR22963:SF39">
    <property type="entry name" value="DUMPY"/>
    <property type="match status" value="1"/>
</dbReference>
<proteinExistence type="predicted"/>
<keyword evidence="2" id="KW-1133">Transmembrane helix</keyword>
<evidence type="ECO:0000256" key="2">
    <source>
        <dbReference type="SAM" id="Phobius"/>
    </source>
</evidence>
<dbReference type="InterPro" id="IPR000742">
    <property type="entry name" value="EGF"/>
</dbReference>
<evidence type="ECO:0000259" key="3">
    <source>
        <dbReference type="PROSITE" id="PS01186"/>
    </source>
</evidence>
<keyword evidence="2" id="KW-0812">Transmembrane</keyword>